<feature type="region of interest" description="Disordered" evidence="1">
    <location>
        <begin position="85"/>
        <end position="107"/>
    </location>
</feature>
<protein>
    <submittedName>
        <fullName evidence="2">Uncharacterized protein</fullName>
    </submittedName>
</protein>
<sequence length="362" mass="40120">MAFYVDAEGILMGNWSPAGPGGEPAALVRRALRLIWTTRSDKVCRLEQAGRCQIRRLIRFPTPHPPPLNPHPPLRARLHRGIARFRPSPGDVETNASEDAEETEARDGSKRVVLPKFGLAQEGLSILIEERLILVARATFVAFLKQCLNERVDICSVIIGNLHISSAMSFKSFNLVPSACPGCEVELVPSKRFATREFQHLQLLHELWPNAIPARPLNGKDVHCERKNRGVVVAMFLNIVHSLYRSGTFGARELQGNSSESTGCMGAHTNDDGLGTCWFPLLPSSPIPVGPEIMWDTAAWLRRRRRAHNAHTLLGILSTSPASSPTRTSLYDYLPRLTARVQSPLRRRCGGSIQVVYYTGGQ</sequence>
<proteinExistence type="predicted"/>
<gene>
    <name evidence="2" type="ORF">DFP72DRAFT_1054017</name>
</gene>
<organism evidence="2 3">
    <name type="scientific">Ephemerocybe angulata</name>
    <dbReference type="NCBI Taxonomy" id="980116"/>
    <lineage>
        <taxon>Eukaryota</taxon>
        <taxon>Fungi</taxon>
        <taxon>Dikarya</taxon>
        <taxon>Basidiomycota</taxon>
        <taxon>Agaricomycotina</taxon>
        <taxon>Agaricomycetes</taxon>
        <taxon>Agaricomycetidae</taxon>
        <taxon>Agaricales</taxon>
        <taxon>Agaricineae</taxon>
        <taxon>Psathyrellaceae</taxon>
        <taxon>Ephemerocybe</taxon>
    </lineage>
</organism>
<evidence type="ECO:0000256" key="1">
    <source>
        <dbReference type="SAM" id="MobiDB-lite"/>
    </source>
</evidence>
<evidence type="ECO:0000313" key="2">
    <source>
        <dbReference type="EMBL" id="KAF6742402.1"/>
    </source>
</evidence>
<accession>A0A8H6HA73</accession>
<name>A0A8H6HA73_9AGAR</name>
<dbReference type="EMBL" id="JACGCI010000184">
    <property type="protein sequence ID" value="KAF6742402.1"/>
    <property type="molecule type" value="Genomic_DNA"/>
</dbReference>
<dbReference type="Proteomes" id="UP000521943">
    <property type="component" value="Unassembled WGS sequence"/>
</dbReference>
<evidence type="ECO:0000313" key="3">
    <source>
        <dbReference type="Proteomes" id="UP000521943"/>
    </source>
</evidence>
<comment type="caution">
    <text evidence="2">The sequence shown here is derived from an EMBL/GenBank/DDBJ whole genome shotgun (WGS) entry which is preliminary data.</text>
</comment>
<reference evidence="2 3" key="1">
    <citation type="submission" date="2020-07" db="EMBL/GenBank/DDBJ databases">
        <title>Comparative genomics of pyrophilous fungi reveals a link between fire events and developmental genes.</title>
        <authorList>
            <consortium name="DOE Joint Genome Institute"/>
            <person name="Steindorff A.S."/>
            <person name="Carver A."/>
            <person name="Calhoun S."/>
            <person name="Stillman K."/>
            <person name="Liu H."/>
            <person name="Lipzen A."/>
            <person name="Pangilinan J."/>
            <person name="Labutti K."/>
            <person name="Bruns T.D."/>
            <person name="Grigoriev I.V."/>
        </authorList>
    </citation>
    <scope>NUCLEOTIDE SEQUENCE [LARGE SCALE GENOMIC DNA]</scope>
    <source>
        <strain evidence="2 3">CBS 144469</strain>
    </source>
</reference>
<dbReference type="AlphaFoldDB" id="A0A8H6HA73"/>
<keyword evidence="3" id="KW-1185">Reference proteome</keyword>